<gene>
    <name evidence="3" type="ORF">PaelaDRAFT_4386</name>
</gene>
<accession>G4HK75</accession>
<dbReference type="EMBL" id="AGIP01000011">
    <property type="protein sequence ID" value="EHB62276.1"/>
    <property type="molecule type" value="Genomic_DNA"/>
</dbReference>
<proteinExistence type="predicted"/>
<protein>
    <submittedName>
        <fullName evidence="3">Uncharacterized protein</fullName>
    </submittedName>
</protein>
<keyword evidence="2" id="KW-1133">Transmembrane helix</keyword>
<feature type="transmembrane region" description="Helical" evidence="2">
    <location>
        <begin position="69"/>
        <end position="88"/>
    </location>
</feature>
<organism evidence="3 4">
    <name type="scientific">Paenibacillus lactis 154</name>
    <dbReference type="NCBI Taxonomy" id="743719"/>
    <lineage>
        <taxon>Bacteria</taxon>
        <taxon>Bacillati</taxon>
        <taxon>Bacillota</taxon>
        <taxon>Bacilli</taxon>
        <taxon>Bacillales</taxon>
        <taxon>Paenibacillaceae</taxon>
        <taxon>Paenibacillus</taxon>
    </lineage>
</organism>
<keyword evidence="1" id="KW-0175">Coiled coil</keyword>
<keyword evidence="2" id="KW-0472">Membrane</keyword>
<dbReference type="PATRIC" id="fig|743719.3.peg.4449"/>
<evidence type="ECO:0000256" key="2">
    <source>
        <dbReference type="SAM" id="Phobius"/>
    </source>
</evidence>
<dbReference type="Proteomes" id="UP000003891">
    <property type="component" value="Unassembled WGS sequence"/>
</dbReference>
<evidence type="ECO:0000256" key="1">
    <source>
        <dbReference type="SAM" id="Coils"/>
    </source>
</evidence>
<name>G4HK75_9BACL</name>
<dbReference type="eggNOG" id="COG0103">
    <property type="taxonomic scope" value="Bacteria"/>
</dbReference>
<sequence>MPNEREKLCPDEENRQLDMSLSEKAVSMHPSLKVSGSSCLLEGNFRLRYNSLWYILGKEAIVMRFMRKWLLMVCGLLLAVSSMMPLTAHAADQKWINQVWNDYKAYNKKTVNAYNNYQKQIDKQYKQFYDASHASLDQLEKTLLDDQKLWNEKLEADLEQLKAKYEGNRDIQDKLREYAREINPTSMRSSMWKYVSEAKRHYMSSTLWKLDKEMSDTYLNSMMWTYKKTITPTYLNSAAWKMSKNVNENYLNSPMWKLKNGSNAHYLNSPIWKYKKGQISKSAAKSQYSKLFKTQTAALSKSNAALKQQITAMASGTEKKLGELYADSVKSLEAQREETLSRISKLRAEITGEGFTWEPLLIKE</sequence>
<keyword evidence="2" id="KW-0812">Transmembrane</keyword>
<reference evidence="3 4" key="1">
    <citation type="submission" date="2011-09" db="EMBL/GenBank/DDBJ databases">
        <title>The draft genome of Paenibacillus lactis 154.</title>
        <authorList>
            <consortium name="US DOE Joint Genome Institute (JGI-PGF)"/>
            <person name="Lucas S."/>
            <person name="Han J."/>
            <person name="Lapidus A."/>
            <person name="Cheng J.-F."/>
            <person name="Goodwin L."/>
            <person name="Pitluck S."/>
            <person name="Peters L."/>
            <person name="Land M.L."/>
            <person name="Hauser L."/>
            <person name="Siebers A."/>
            <person name="Thelen M."/>
            <person name="Hugenholtz P."/>
            <person name="Allgaier M."/>
            <person name="Woyke T.J."/>
        </authorList>
    </citation>
    <scope>NUCLEOTIDE SEQUENCE [LARGE SCALE GENOMIC DNA]</scope>
    <source>
        <strain evidence="3 4">154</strain>
    </source>
</reference>
<dbReference type="AlphaFoldDB" id="G4HK75"/>
<evidence type="ECO:0000313" key="3">
    <source>
        <dbReference type="EMBL" id="EHB62276.1"/>
    </source>
</evidence>
<evidence type="ECO:0000313" key="4">
    <source>
        <dbReference type="Proteomes" id="UP000003891"/>
    </source>
</evidence>
<feature type="coiled-coil region" evidence="1">
    <location>
        <begin position="144"/>
        <end position="171"/>
    </location>
</feature>